<evidence type="ECO:0000256" key="1">
    <source>
        <dbReference type="ARBA" id="ARBA00002579"/>
    </source>
</evidence>
<dbReference type="PATRIC" id="fig|1623450.3.peg.1073"/>
<dbReference type="GO" id="GO:0016887">
    <property type="term" value="F:ATP hydrolysis activity"/>
    <property type="evidence" value="ECO:0007669"/>
    <property type="project" value="InterPro"/>
</dbReference>
<evidence type="ECO:0000256" key="8">
    <source>
        <dbReference type="ARBA" id="ARBA00022970"/>
    </source>
</evidence>
<dbReference type="GO" id="GO:0005886">
    <property type="term" value="C:plasma membrane"/>
    <property type="evidence" value="ECO:0007669"/>
    <property type="project" value="UniProtKB-ARBA"/>
</dbReference>
<dbReference type="PANTHER" id="PTHR24220:SF470">
    <property type="entry name" value="CELL DIVISION ATP-BINDING PROTEIN FTSE"/>
    <property type="match status" value="1"/>
</dbReference>
<accession>A0A0H4J2Y0</accession>
<proteinExistence type="inferred from homology"/>
<sequence length="226" mass="25487">MIRFDQVYKRYPGYREALQNISFEILPGELVFVTGASGAGKSTLLKVLSSIEKPSSGTVIFENFNLAQAKDNTLNRIRKKFGMVFQDHKLLYDRNCYENVALPLAVHNIFGEEAEKRIRAALDKVGLLNKEKMMPITLSGGEQQRLAIARAIVCRPSIIIADEPTGNLDKGYANDIMNIFFSFQQVGVTVIISTHELPNIPMRFKHIHLENGQLKLNQQPYDHLPA</sequence>
<comment type="similarity">
    <text evidence="2">Belongs to the ABC transporter superfamily.</text>
</comment>
<protein>
    <recommendedName>
        <fullName evidence="3">Cell division ATP-binding protein FtsE</fullName>
    </recommendedName>
</protein>
<evidence type="ECO:0000313" key="11">
    <source>
        <dbReference type="Proteomes" id="UP000066549"/>
    </source>
</evidence>
<keyword evidence="7" id="KW-1278">Translocase</keyword>
<evidence type="ECO:0000256" key="7">
    <source>
        <dbReference type="ARBA" id="ARBA00022967"/>
    </source>
</evidence>
<evidence type="ECO:0000256" key="5">
    <source>
        <dbReference type="ARBA" id="ARBA00022741"/>
    </source>
</evidence>
<keyword evidence="6" id="KW-0067">ATP-binding</keyword>
<gene>
    <name evidence="10" type="ORF">VI33_05400</name>
</gene>
<keyword evidence="10" id="KW-0131">Cell cycle</keyword>
<comment type="function">
    <text evidence="1">Part of the ABC transporter FtsEX involved in cellular division. Important for assembly or stability of the septal ring.</text>
</comment>
<dbReference type="Proteomes" id="UP000066549">
    <property type="component" value="Chromosome"/>
</dbReference>
<dbReference type="InterPro" id="IPR003593">
    <property type="entry name" value="AAA+_ATPase"/>
</dbReference>
<dbReference type="InterPro" id="IPR017871">
    <property type="entry name" value="ABC_transporter-like_CS"/>
</dbReference>
<dbReference type="SMART" id="SM00382">
    <property type="entry name" value="AAA"/>
    <property type="match status" value="1"/>
</dbReference>
<keyword evidence="5" id="KW-0547">Nucleotide-binding</keyword>
<dbReference type="OrthoDB" id="8524638at2"/>
<dbReference type="PANTHER" id="PTHR24220">
    <property type="entry name" value="IMPORT ATP-BINDING PROTEIN"/>
    <property type="match status" value="1"/>
</dbReference>
<evidence type="ECO:0000256" key="3">
    <source>
        <dbReference type="ARBA" id="ARBA00020019"/>
    </source>
</evidence>
<dbReference type="GO" id="GO:0022857">
    <property type="term" value="F:transmembrane transporter activity"/>
    <property type="evidence" value="ECO:0007669"/>
    <property type="project" value="TreeGrafter"/>
</dbReference>
<keyword evidence="4" id="KW-0472">Membrane</keyword>
<reference evidence="10 11" key="1">
    <citation type="submission" date="2015-03" db="EMBL/GenBank/DDBJ databases">
        <title>Comparative analysis of the OM43 clade including a novel species from Red Sea uncovers genomic and metabolic diversity among marine methylotrophs.</title>
        <authorList>
            <person name="Jimenez-Infante F."/>
            <person name="Ngugi D.K."/>
            <person name="Vinu M."/>
            <person name="Alam I."/>
            <person name="Kamau A."/>
            <person name="Blom J."/>
            <person name="Bajic V.B."/>
            <person name="Stingl U."/>
        </authorList>
    </citation>
    <scope>NUCLEOTIDE SEQUENCE [LARGE SCALE GENOMIC DNA]</scope>
    <source>
        <strain evidence="10 11">MBRSH7</strain>
    </source>
</reference>
<evidence type="ECO:0000256" key="6">
    <source>
        <dbReference type="ARBA" id="ARBA00022840"/>
    </source>
</evidence>
<dbReference type="PROSITE" id="PS50893">
    <property type="entry name" value="ABC_TRANSPORTER_2"/>
    <property type="match status" value="1"/>
</dbReference>
<dbReference type="GO" id="GO:0006865">
    <property type="term" value="P:amino acid transport"/>
    <property type="evidence" value="ECO:0007669"/>
    <property type="project" value="UniProtKB-KW"/>
</dbReference>
<organism evidence="10 11">
    <name type="scientific">Methylophilales bacterium MBRS-H7</name>
    <dbReference type="NCBI Taxonomy" id="1623450"/>
    <lineage>
        <taxon>Bacteria</taxon>
        <taxon>Pseudomonadati</taxon>
        <taxon>Pseudomonadota</taxon>
        <taxon>Betaproteobacteria</taxon>
        <taxon>Nitrosomonadales</taxon>
        <taxon>OM43 clade</taxon>
    </lineage>
</organism>
<dbReference type="Pfam" id="PF00005">
    <property type="entry name" value="ABC_tran"/>
    <property type="match status" value="1"/>
</dbReference>
<dbReference type="AlphaFoldDB" id="A0A0H4J2Y0"/>
<dbReference type="InterPro" id="IPR027417">
    <property type="entry name" value="P-loop_NTPase"/>
</dbReference>
<name>A0A0H4J2Y0_9PROT</name>
<keyword evidence="8" id="KW-0813">Transport</keyword>
<dbReference type="SUPFAM" id="SSF52540">
    <property type="entry name" value="P-loop containing nucleoside triphosphate hydrolases"/>
    <property type="match status" value="1"/>
</dbReference>
<keyword evidence="4" id="KW-1003">Cell membrane</keyword>
<dbReference type="FunFam" id="3.40.50.300:FF:000056">
    <property type="entry name" value="Cell division ATP-binding protein FtsE"/>
    <property type="match status" value="1"/>
</dbReference>
<keyword evidence="11" id="KW-1185">Reference proteome</keyword>
<dbReference type="GO" id="GO:0051301">
    <property type="term" value="P:cell division"/>
    <property type="evidence" value="ECO:0007669"/>
    <property type="project" value="UniProtKB-KW"/>
</dbReference>
<dbReference type="PROSITE" id="PS00211">
    <property type="entry name" value="ABC_TRANSPORTER_1"/>
    <property type="match status" value="1"/>
</dbReference>
<dbReference type="EMBL" id="CP011002">
    <property type="protein sequence ID" value="AKO66123.1"/>
    <property type="molecule type" value="Genomic_DNA"/>
</dbReference>
<evidence type="ECO:0000256" key="4">
    <source>
        <dbReference type="ARBA" id="ARBA00022475"/>
    </source>
</evidence>
<feature type="domain" description="ABC transporter" evidence="9">
    <location>
        <begin position="2"/>
        <end position="226"/>
    </location>
</feature>
<evidence type="ECO:0000313" key="10">
    <source>
        <dbReference type="EMBL" id="AKO66123.1"/>
    </source>
</evidence>
<dbReference type="InterPro" id="IPR003439">
    <property type="entry name" value="ABC_transporter-like_ATP-bd"/>
</dbReference>
<dbReference type="Gene3D" id="3.40.50.300">
    <property type="entry name" value="P-loop containing nucleotide triphosphate hydrolases"/>
    <property type="match status" value="1"/>
</dbReference>
<evidence type="ECO:0000256" key="2">
    <source>
        <dbReference type="ARBA" id="ARBA00005417"/>
    </source>
</evidence>
<dbReference type="InterPro" id="IPR015854">
    <property type="entry name" value="ABC_transpr_LolD-like"/>
</dbReference>
<keyword evidence="10" id="KW-0132">Cell division</keyword>
<evidence type="ECO:0000259" key="9">
    <source>
        <dbReference type="PROSITE" id="PS50893"/>
    </source>
</evidence>
<keyword evidence="8" id="KW-0029">Amino-acid transport</keyword>
<dbReference type="GO" id="GO:0005524">
    <property type="term" value="F:ATP binding"/>
    <property type="evidence" value="ECO:0007669"/>
    <property type="project" value="UniProtKB-KW"/>
</dbReference>